<sequence>MQYTHHTVSPIFTQLALCSGILFLSFSPAAERRLHEQSPDGVASTRGIEVLLASRACSAMDTVCTRSCLSSLLASITQPGLWGRFARVLRRQHPDSFIWHIHVHQPATAADVPVELCHMILKFLSLGTCYKTRVPRYKARGQIQPSHDCKDETECTQRYVGCDWQELCRIALVCKQWYRLLQDELTMAIELREHGDLKVILANLDSVHRYTNARRISGEPDLIEHLRTPWIHQISLRILPALNISAKSVELEMHNSGPFPRGQIVSSIHKALPRSLPHFSSGVRTLNLRDVHFKKFDHLVRLIKEMPSVRHVYLTRVTWDPQSLDRDQGLPPTSFLQREDPAQGVGYMLEDCTEVRGALWLAICVGLTREDVLDQNDARLLWAIVLAWRGFKGTVQGRRDEIDEINLYPFHVFLTPRAGVRHKRRVRAIVVELWDGDWSLFDWEEIDRRLASLGALEVVLLVFWSYDSLYGSSSYFAETSGSGIKYLVYDSLYLNLFVHASLGPRPRAPAATASQPLPWTNHALLTQRAIIQSPFHSFSASVSPSSIQSTFAQRFIKIFSPAMRLVRHRDDAWSVTHDHKQAVPQRLPRQMDMPRGMGPPSLLPKPFSRQIITAERY</sequence>
<gene>
    <name evidence="1" type="ORF">NM688_g5966</name>
</gene>
<keyword evidence="2" id="KW-1185">Reference proteome</keyword>
<accession>A0ACC1SLW9</accession>
<protein>
    <submittedName>
        <fullName evidence="1">Uncharacterized protein</fullName>
    </submittedName>
</protein>
<name>A0ACC1SLW9_9APHY</name>
<comment type="caution">
    <text evidence="1">The sequence shown here is derived from an EMBL/GenBank/DDBJ whole genome shotgun (WGS) entry which is preliminary data.</text>
</comment>
<reference evidence="1" key="1">
    <citation type="submission" date="2022-07" db="EMBL/GenBank/DDBJ databases">
        <title>Genome Sequence of Phlebia brevispora.</title>
        <authorList>
            <person name="Buettner E."/>
        </authorList>
    </citation>
    <scope>NUCLEOTIDE SEQUENCE</scope>
    <source>
        <strain evidence="1">MPL23</strain>
    </source>
</reference>
<dbReference type="Proteomes" id="UP001148662">
    <property type="component" value="Unassembled WGS sequence"/>
</dbReference>
<evidence type="ECO:0000313" key="1">
    <source>
        <dbReference type="EMBL" id="KAJ3542495.1"/>
    </source>
</evidence>
<proteinExistence type="predicted"/>
<organism evidence="1 2">
    <name type="scientific">Phlebia brevispora</name>
    <dbReference type="NCBI Taxonomy" id="194682"/>
    <lineage>
        <taxon>Eukaryota</taxon>
        <taxon>Fungi</taxon>
        <taxon>Dikarya</taxon>
        <taxon>Basidiomycota</taxon>
        <taxon>Agaricomycotina</taxon>
        <taxon>Agaricomycetes</taxon>
        <taxon>Polyporales</taxon>
        <taxon>Meruliaceae</taxon>
        <taxon>Phlebia</taxon>
    </lineage>
</organism>
<dbReference type="EMBL" id="JANHOG010001162">
    <property type="protein sequence ID" value="KAJ3542495.1"/>
    <property type="molecule type" value="Genomic_DNA"/>
</dbReference>
<evidence type="ECO:0000313" key="2">
    <source>
        <dbReference type="Proteomes" id="UP001148662"/>
    </source>
</evidence>